<protein>
    <submittedName>
        <fullName evidence="2">Uncharacterized protein</fullName>
    </submittedName>
</protein>
<proteinExistence type="predicted"/>
<gene>
    <name evidence="2" type="ORF">BJ982_003265</name>
</gene>
<organism evidence="2 3">
    <name type="scientific">Sphaerisporangium siamense</name>
    <dbReference type="NCBI Taxonomy" id="795645"/>
    <lineage>
        <taxon>Bacteria</taxon>
        <taxon>Bacillati</taxon>
        <taxon>Actinomycetota</taxon>
        <taxon>Actinomycetes</taxon>
        <taxon>Streptosporangiales</taxon>
        <taxon>Streptosporangiaceae</taxon>
        <taxon>Sphaerisporangium</taxon>
    </lineage>
</organism>
<keyword evidence="1" id="KW-1133">Transmembrane helix</keyword>
<evidence type="ECO:0000256" key="1">
    <source>
        <dbReference type="SAM" id="Phobius"/>
    </source>
</evidence>
<keyword evidence="1" id="KW-0812">Transmembrane</keyword>
<dbReference type="EMBL" id="JACHND010000001">
    <property type="protein sequence ID" value="MBB4701721.1"/>
    <property type="molecule type" value="Genomic_DNA"/>
</dbReference>
<dbReference type="RefSeq" id="WP_184880977.1">
    <property type="nucleotide sequence ID" value="NZ_BOOV01000007.1"/>
</dbReference>
<keyword evidence="3" id="KW-1185">Reference proteome</keyword>
<comment type="caution">
    <text evidence="2">The sequence shown here is derived from an EMBL/GenBank/DDBJ whole genome shotgun (WGS) entry which is preliminary data.</text>
</comment>
<evidence type="ECO:0000313" key="3">
    <source>
        <dbReference type="Proteomes" id="UP000542210"/>
    </source>
</evidence>
<sequence>MRTRRGMAPGLVPVVMSGTATVFKLIVASLAVAGAYFGAAAVGPAVGTAKGTAEGTAAGRPAVKTVTLSSRAMPAEDTRLPRPGVVTAALAGAGPSCHRVYHVQSVIDAAGEPIVYEWRLARWSPSARAWRTYLVSATAGFMGGQRTVEWYPRVVGNPGRYRAELSIRSGADAGPRRTVTGEGFQVSC</sequence>
<accession>A0A7W7DA05</accession>
<name>A0A7W7DA05_9ACTN</name>
<reference evidence="2 3" key="1">
    <citation type="submission" date="2020-08" db="EMBL/GenBank/DDBJ databases">
        <title>Sequencing the genomes of 1000 actinobacteria strains.</title>
        <authorList>
            <person name="Klenk H.-P."/>
        </authorList>
    </citation>
    <scope>NUCLEOTIDE SEQUENCE [LARGE SCALE GENOMIC DNA]</scope>
    <source>
        <strain evidence="2 3">DSM 45784</strain>
    </source>
</reference>
<feature type="transmembrane region" description="Helical" evidence="1">
    <location>
        <begin position="12"/>
        <end position="37"/>
    </location>
</feature>
<dbReference type="Proteomes" id="UP000542210">
    <property type="component" value="Unassembled WGS sequence"/>
</dbReference>
<dbReference type="AlphaFoldDB" id="A0A7W7DA05"/>
<keyword evidence="1" id="KW-0472">Membrane</keyword>
<evidence type="ECO:0000313" key="2">
    <source>
        <dbReference type="EMBL" id="MBB4701721.1"/>
    </source>
</evidence>